<keyword evidence="1" id="KW-1133">Transmembrane helix</keyword>
<keyword evidence="1" id="KW-0472">Membrane</keyword>
<reference evidence="3 4" key="1">
    <citation type="submission" date="2019-03" db="EMBL/GenBank/DDBJ databases">
        <title>Single cell metagenomics reveals metabolic interactions within the superorganism composed of flagellate Streblomastix strix and complex community of Bacteroidetes bacteria on its surface.</title>
        <authorList>
            <person name="Treitli S.C."/>
            <person name="Kolisko M."/>
            <person name="Husnik F."/>
            <person name="Keeling P."/>
            <person name="Hampl V."/>
        </authorList>
    </citation>
    <scope>NUCLEOTIDE SEQUENCE [LARGE SCALE GENOMIC DNA]</scope>
    <source>
        <strain evidence="3">ST1C</strain>
    </source>
</reference>
<dbReference type="SUPFAM" id="SSF51126">
    <property type="entry name" value="Pectin lyase-like"/>
    <property type="match status" value="1"/>
</dbReference>
<dbReference type="AlphaFoldDB" id="A0A5J4VIR3"/>
<dbReference type="InterPro" id="IPR011050">
    <property type="entry name" value="Pectin_lyase_fold/virulence"/>
</dbReference>
<gene>
    <name evidence="3" type="ORF">EZS28_022166</name>
</gene>
<sequence length="487" mass="53770">MLRTFLILITLVICESKSESSQAFAHKTETVLPVNVTIAQKIGNEIGNEACKWKVSQLGSGDYTSIIEALDEPCSLTDGYEILLLDSIHSENLEVNQNSSIVIKGSNDKPTTWGLIFPYEEIILLKQGFLTLNNIEFDFSYQKGSTEIILPSRYLICTEGVEFHPTLTIMKCIFKSVSGITENNMFQIQIDFASQMNIYDSNFTGTGTDQPSNISLILISNCSETNIKNCIFSNASFISVSSAVFLIADKDNGSFVVSDCQFINIVSNGEQTTSALSILGFASFNSEISYNNFTNCTAINSSVGALFIMDTYTLSNQHIISSNTFTNNYGNYSGAILLVSENSISNYSFNNNKFISNGNNQQDGIGQDAFLSFNNTQDEWTIDSISQMLQIWFNGSVTNAKNDSVYFIVTKDEVVQMSGSISLPQSSGTRKISIKLIIGIIAGVVVLIVIIVVIIITVVLCKKKKQKFNYSDLEKKSLLDRPYQEKA</sequence>
<dbReference type="Proteomes" id="UP000324800">
    <property type="component" value="Unassembled WGS sequence"/>
</dbReference>
<evidence type="ECO:0000313" key="3">
    <source>
        <dbReference type="EMBL" id="KAA6382306.1"/>
    </source>
</evidence>
<feature type="chain" id="PRO_5023930675" description="Right handed beta helix domain-containing protein" evidence="2">
    <location>
        <begin position="21"/>
        <end position="487"/>
    </location>
</feature>
<accession>A0A5J4VIR3</accession>
<proteinExistence type="predicted"/>
<feature type="transmembrane region" description="Helical" evidence="1">
    <location>
        <begin position="436"/>
        <end position="461"/>
    </location>
</feature>
<organism evidence="3 4">
    <name type="scientific">Streblomastix strix</name>
    <dbReference type="NCBI Taxonomy" id="222440"/>
    <lineage>
        <taxon>Eukaryota</taxon>
        <taxon>Metamonada</taxon>
        <taxon>Preaxostyla</taxon>
        <taxon>Oxymonadida</taxon>
        <taxon>Streblomastigidae</taxon>
        <taxon>Streblomastix</taxon>
    </lineage>
</organism>
<keyword evidence="1" id="KW-0812">Transmembrane</keyword>
<evidence type="ECO:0008006" key="5">
    <source>
        <dbReference type="Google" id="ProtNLM"/>
    </source>
</evidence>
<dbReference type="EMBL" id="SNRW01006854">
    <property type="protein sequence ID" value="KAA6382306.1"/>
    <property type="molecule type" value="Genomic_DNA"/>
</dbReference>
<dbReference type="Gene3D" id="2.160.20.10">
    <property type="entry name" value="Single-stranded right-handed beta-helix, Pectin lyase-like"/>
    <property type="match status" value="1"/>
</dbReference>
<keyword evidence="2" id="KW-0732">Signal</keyword>
<protein>
    <recommendedName>
        <fullName evidence="5">Right handed beta helix domain-containing protein</fullName>
    </recommendedName>
</protein>
<comment type="caution">
    <text evidence="3">The sequence shown here is derived from an EMBL/GenBank/DDBJ whole genome shotgun (WGS) entry which is preliminary data.</text>
</comment>
<dbReference type="InterPro" id="IPR012334">
    <property type="entry name" value="Pectin_lyas_fold"/>
</dbReference>
<feature type="signal peptide" evidence="2">
    <location>
        <begin position="1"/>
        <end position="20"/>
    </location>
</feature>
<evidence type="ECO:0000256" key="1">
    <source>
        <dbReference type="SAM" id="Phobius"/>
    </source>
</evidence>
<evidence type="ECO:0000256" key="2">
    <source>
        <dbReference type="SAM" id="SignalP"/>
    </source>
</evidence>
<name>A0A5J4VIR3_9EUKA</name>
<evidence type="ECO:0000313" key="4">
    <source>
        <dbReference type="Proteomes" id="UP000324800"/>
    </source>
</evidence>